<dbReference type="Proteomes" id="UP001519460">
    <property type="component" value="Unassembled WGS sequence"/>
</dbReference>
<evidence type="ECO:0000313" key="2">
    <source>
        <dbReference type="Proteomes" id="UP001519460"/>
    </source>
</evidence>
<keyword evidence="2" id="KW-1185">Reference proteome</keyword>
<protein>
    <submittedName>
        <fullName evidence="1">Uncharacterized protein</fullName>
    </submittedName>
</protein>
<gene>
    <name evidence="1" type="ORF">BaRGS_00034526</name>
</gene>
<organism evidence="1 2">
    <name type="scientific">Batillaria attramentaria</name>
    <dbReference type="NCBI Taxonomy" id="370345"/>
    <lineage>
        <taxon>Eukaryota</taxon>
        <taxon>Metazoa</taxon>
        <taxon>Spiralia</taxon>
        <taxon>Lophotrochozoa</taxon>
        <taxon>Mollusca</taxon>
        <taxon>Gastropoda</taxon>
        <taxon>Caenogastropoda</taxon>
        <taxon>Sorbeoconcha</taxon>
        <taxon>Cerithioidea</taxon>
        <taxon>Batillariidae</taxon>
        <taxon>Batillaria</taxon>
    </lineage>
</organism>
<accession>A0ABD0JGV9</accession>
<reference evidence="1 2" key="1">
    <citation type="journal article" date="2023" name="Sci. Data">
        <title>Genome assembly of the Korean intertidal mud-creeper Batillaria attramentaria.</title>
        <authorList>
            <person name="Patra A.K."/>
            <person name="Ho P.T."/>
            <person name="Jun S."/>
            <person name="Lee S.J."/>
            <person name="Kim Y."/>
            <person name="Won Y.J."/>
        </authorList>
    </citation>
    <scope>NUCLEOTIDE SEQUENCE [LARGE SCALE GENOMIC DNA]</scope>
    <source>
        <strain evidence="1">Wonlab-2016</strain>
    </source>
</reference>
<name>A0ABD0JGV9_9CAEN</name>
<evidence type="ECO:0000313" key="1">
    <source>
        <dbReference type="EMBL" id="KAK7474234.1"/>
    </source>
</evidence>
<comment type="caution">
    <text evidence="1">The sequence shown here is derived from an EMBL/GenBank/DDBJ whole genome shotgun (WGS) entry which is preliminary data.</text>
</comment>
<dbReference type="AlphaFoldDB" id="A0ABD0JGV9"/>
<dbReference type="EMBL" id="JACVVK020000443">
    <property type="protein sequence ID" value="KAK7474234.1"/>
    <property type="molecule type" value="Genomic_DNA"/>
</dbReference>
<sequence>MRRNFCLKTSPTTYLHLFRSVCVHISESLVVSLLEGACFARENLLRLACAASDASCGARSTQSRADDTCLCAGYSRRRGQTDKAGYTIVASVSQLPHGSYDDMLAETKANTVNEDRKRWLQQRRNSRRTGVQF</sequence>
<proteinExistence type="predicted"/>